<reference evidence="2 3" key="2">
    <citation type="submission" date="2012-02" db="EMBL/GenBank/DDBJ databases">
        <title>Improved High-Quality Draft sequence of Desulfobacter postgatei 2ac9.</title>
        <authorList>
            <consortium name="US DOE Joint Genome Institute"/>
            <person name="Lucas S."/>
            <person name="Han J."/>
            <person name="Lapidus A."/>
            <person name="Cheng J.-F."/>
            <person name="Goodwin L."/>
            <person name="Pitluck S."/>
            <person name="Peters L."/>
            <person name="Ovchinnikova G."/>
            <person name="Held B."/>
            <person name="Detter J.C."/>
            <person name="Han C."/>
            <person name="Tapia R."/>
            <person name="Land M."/>
            <person name="Hauser L."/>
            <person name="Kyrpides N."/>
            <person name="Ivanova N."/>
            <person name="Pagani I."/>
            <person name="Orellana R."/>
            <person name="Lovley D."/>
            <person name="Woyke T."/>
        </authorList>
    </citation>
    <scope>NUCLEOTIDE SEQUENCE [LARGE SCALE GENOMIC DNA]</scope>
    <source>
        <strain evidence="2 3">2ac9</strain>
    </source>
</reference>
<dbReference type="EMBL" id="CM001488">
    <property type="protein sequence ID" value="EIM62421.1"/>
    <property type="molecule type" value="Genomic_DNA"/>
</dbReference>
<dbReference type="AlphaFoldDB" id="I5AYV8"/>
<dbReference type="Proteomes" id="UP000005778">
    <property type="component" value="Chromosome"/>
</dbReference>
<keyword evidence="1" id="KW-0812">Transmembrane</keyword>
<evidence type="ECO:0000313" key="3">
    <source>
        <dbReference type="Proteomes" id="UP000005778"/>
    </source>
</evidence>
<evidence type="ECO:0000313" key="2">
    <source>
        <dbReference type="EMBL" id="EIM62421.1"/>
    </source>
</evidence>
<keyword evidence="1" id="KW-0472">Membrane</keyword>
<evidence type="ECO:0000256" key="1">
    <source>
        <dbReference type="SAM" id="Phobius"/>
    </source>
</evidence>
<reference evidence="2 3" key="1">
    <citation type="submission" date="2011-09" db="EMBL/GenBank/DDBJ databases">
        <authorList>
            <consortium name="US DOE Joint Genome Institute (JGI-PGF)"/>
            <person name="Lucas S."/>
            <person name="Han J."/>
            <person name="Lapidus A."/>
            <person name="Cheng J.-F."/>
            <person name="Goodwin L."/>
            <person name="Pitluck S."/>
            <person name="Peters L."/>
            <person name="Land M.L."/>
            <person name="Hauser L."/>
            <person name="Orellana R."/>
            <person name="Lovley D."/>
            <person name="Woyke T.J."/>
        </authorList>
    </citation>
    <scope>NUCLEOTIDE SEQUENCE [LARGE SCALE GENOMIC DNA]</scope>
    <source>
        <strain evidence="2 3">2ac9</strain>
    </source>
</reference>
<accession>I5AYV8</accession>
<keyword evidence="1" id="KW-1133">Transmembrane helix</keyword>
<gene>
    <name evidence="2" type="ORF">DespoDRAFT_00398</name>
</gene>
<dbReference type="HOGENOM" id="CLU_2552791_0_0_7"/>
<protein>
    <submittedName>
        <fullName evidence="2">Uncharacterized protein</fullName>
    </submittedName>
</protein>
<dbReference type="OrthoDB" id="5420851at2"/>
<name>I5AYV8_9BACT</name>
<dbReference type="STRING" id="879212.DespoDRAFT_00398"/>
<keyword evidence="3" id="KW-1185">Reference proteome</keyword>
<dbReference type="RefSeq" id="WP_004071006.1">
    <property type="nucleotide sequence ID" value="NZ_CM001488.1"/>
</dbReference>
<sequence>MQLDQNPFFRKTITPWYDSNFACWVLICSMVLVFCFAVSGVIVAGDDPKLVRHIWFPLMLTGLSGFLVIKVYVRLNIRSNNE</sequence>
<dbReference type="eggNOG" id="ENOG5033M3N">
    <property type="taxonomic scope" value="Bacteria"/>
</dbReference>
<organism evidence="2 3">
    <name type="scientific">Desulfobacter postgatei 2ac9</name>
    <dbReference type="NCBI Taxonomy" id="879212"/>
    <lineage>
        <taxon>Bacteria</taxon>
        <taxon>Pseudomonadati</taxon>
        <taxon>Thermodesulfobacteriota</taxon>
        <taxon>Desulfobacteria</taxon>
        <taxon>Desulfobacterales</taxon>
        <taxon>Desulfobacteraceae</taxon>
        <taxon>Desulfobacter</taxon>
    </lineage>
</organism>
<feature type="transmembrane region" description="Helical" evidence="1">
    <location>
        <begin position="54"/>
        <end position="73"/>
    </location>
</feature>
<proteinExistence type="predicted"/>
<feature type="transmembrane region" description="Helical" evidence="1">
    <location>
        <begin position="21"/>
        <end position="42"/>
    </location>
</feature>